<dbReference type="Proteomes" id="UP000307173">
    <property type="component" value="Unassembled WGS sequence"/>
</dbReference>
<comment type="catalytic activity">
    <reaction evidence="11">
        <text>N-terminal L-seryl-[histone H4] + acetyl-CoA = N-terminal N(alpha)-acetyl-L-seryl-[histone H4] + CoA + H(+)</text>
        <dbReference type="Rhea" id="RHEA:50596"/>
        <dbReference type="Rhea" id="RHEA-COMP:12740"/>
        <dbReference type="Rhea" id="RHEA-COMP:12743"/>
        <dbReference type="ChEBI" id="CHEBI:15378"/>
        <dbReference type="ChEBI" id="CHEBI:57287"/>
        <dbReference type="ChEBI" id="CHEBI:57288"/>
        <dbReference type="ChEBI" id="CHEBI:64738"/>
        <dbReference type="ChEBI" id="CHEBI:83690"/>
        <dbReference type="EC" id="2.3.1.257"/>
    </reaction>
</comment>
<dbReference type="STRING" id="52247.A0A4T0X4X3"/>
<proteinExistence type="inferred from homology"/>
<dbReference type="GO" id="GO:0043998">
    <property type="term" value="F:histone H2A acetyltransferase activity"/>
    <property type="evidence" value="ECO:0007669"/>
    <property type="project" value="InterPro"/>
</dbReference>
<comment type="catalytic activity">
    <reaction evidence="10">
        <text>N-terminal L-seryl-[histone H2A] + acetyl-CoA = N-terminal N(alpha)-acetyl-L-seryl-[histone H2A] + CoA + H(+)</text>
        <dbReference type="Rhea" id="RHEA:50600"/>
        <dbReference type="Rhea" id="RHEA-COMP:12742"/>
        <dbReference type="Rhea" id="RHEA-COMP:12744"/>
        <dbReference type="ChEBI" id="CHEBI:15378"/>
        <dbReference type="ChEBI" id="CHEBI:57287"/>
        <dbReference type="ChEBI" id="CHEBI:57288"/>
        <dbReference type="ChEBI" id="CHEBI:64738"/>
        <dbReference type="ChEBI" id="CHEBI:83690"/>
        <dbReference type="EC" id="2.3.1.257"/>
    </reaction>
</comment>
<evidence type="ECO:0000256" key="2">
    <source>
        <dbReference type="ARBA" id="ARBA00004496"/>
    </source>
</evidence>
<dbReference type="PANTHER" id="PTHR20531:SF1">
    <property type="entry name" value="N-ALPHA-ACETYLTRANSFERASE 40"/>
    <property type="match status" value="1"/>
</dbReference>
<dbReference type="CDD" id="cd04301">
    <property type="entry name" value="NAT_SF"/>
    <property type="match status" value="1"/>
</dbReference>
<dbReference type="GO" id="GO:0005737">
    <property type="term" value="C:cytoplasm"/>
    <property type="evidence" value="ECO:0007669"/>
    <property type="project" value="UniProtKB-SubCell"/>
</dbReference>
<keyword evidence="9" id="KW-0012">Acyltransferase</keyword>
<evidence type="ECO:0000256" key="3">
    <source>
        <dbReference type="ARBA" id="ARBA00008870"/>
    </source>
</evidence>
<evidence type="ECO:0000256" key="6">
    <source>
        <dbReference type="ARBA" id="ARBA00022490"/>
    </source>
</evidence>
<evidence type="ECO:0000256" key="10">
    <source>
        <dbReference type="ARBA" id="ARBA00047821"/>
    </source>
</evidence>
<evidence type="ECO:0000256" key="4">
    <source>
        <dbReference type="ARBA" id="ARBA00012950"/>
    </source>
</evidence>
<dbReference type="InterPro" id="IPR016181">
    <property type="entry name" value="Acyl_CoA_acyltransferase"/>
</dbReference>
<dbReference type="GO" id="GO:0005634">
    <property type="term" value="C:nucleus"/>
    <property type="evidence" value="ECO:0007669"/>
    <property type="project" value="UniProtKB-SubCell"/>
</dbReference>
<dbReference type="EC" id="2.3.1.257" evidence="4"/>
<protein>
    <recommendedName>
        <fullName evidence="5">N-alpha-acetyltransferase 40</fullName>
        <ecNumber evidence="4">2.3.1.257</ecNumber>
    </recommendedName>
</protein>
<keyword evidence="6" id="KW-0963">Cytoplasm</keyword>
<dbReference type="GO" id="GO:0010485">
    <property type="term" value="F:histone H4 acetyltransferase activity"/>
    <property type="evidence" value="ECO:0007669"/>
    <property type="project" value="InterPro"/>
</dbReference>
<comment type="subcellular location">
    <subcellularLocation>
        <location evidence="2">Cytoplasm</location>
    </subcellularLocation>
    <subcellularLocation>
        <location evidence="1">Nucleus</location>
    </subcellularLocation>
</comment>
<name>A0A4T0X4X3_9ASCO</name>
<comment type="similarity">
    <text evidence="3">Belongs to the acetyltransferase family. NAA40 subfamily.</text>
</comment>
<evidence type="ECO:0000256" key="7">
    <source>
        <dbReference type="ARBA" id="ARBA00022679"/>
    </source>
</evidence>
<feature type="domain" description="N-acetyltransferase" evidence="12">
    <location>
        <begin position="37"/>
        <end position="219"/>
    </location>
</feature>
<dbReference type="EMBL" id="SELW01000218">
    <property type="protein sequence ID" value="TID30017.1"/>
    <property type="molecule type" value="Genomic_DNA"/>
</dbReference>
<keyword evidence="8" id="KW-0539">Nucleus</keyword>
<comment type="caution">
    <text evidence="13">The sequence shown here is derived from an EMBL/GenBank/DDBJ whole genome shotgun (WGS) entry which is preliminary data.</text>
</comment>
<evidence type="ECO:0000256" key="1">
    <source>
        <dbReference type="ARBA" id="ARBA00004123"/>
    </source>
</evidence>
<organism evidence="13 14">
    <name type="scientific">Pichia inconspicua</name>
    <dbReference type="NCBI Taxonomy" id="52247"/>
    <lineage>
        <taxon>Eukaryota</taxon>
        <taxon>Fungi</taxon>
        <taxon>Dikarya</taxon>
        <taxon>Ascomycota</taxon>
        <taxon>Saccharomycotina</taxon>
        <taxon>Pichiomycetes</taxon>
        <taxon>Pichiales</taxon>
        <taxon>Pichiaceae</taxon>
        <taxon>Pichia</taxon>
    </lineage>
</organism>
<dbReference type="Gene3D" id="3.40.630.30">
    <property type="match status" value="1"/>
</dbReference>
<reference evidence="13 14" key="1">
    <citation type="journal article" date="2019" name="Front. Genet.">
        <title>Whole-Genome Sequencing of the Opportunistic Yeast Pathogen Candida inconspicua Uncovers Its Hybrid Origin.</title>
        <authorList>
            <person name="Mixao V."/>
            <person name="Hansen A.P."/>
            <person name="Saus E."/>
            <person name="Boekhout T."/>
            <person name="Lass-Florl C."/>
            <person name="Gabaldon T."/>
        </authorList>
    </citation>
    <scope>NUCLEOTIDE SEQUENCE [LARGE SCALE GENOMIC DNA]</scope>
    <source>
        <strain evidence="13 14">CBS 180</strain>
    </source>
</reference>
<evidence type="ECO:0000256" key="11">
    <source>
        <dbReference type="ARBA" id="ARBA00049524"/>
    </source>
</evidence>
<dbReference type="InterPro" id="IPR000182">
    <property type="entry name" value="GNAT_dom"/>
</dbReference>
<dbReference type="Pfam" id="PF00583">
    <property type="entry name" value="Acetyltransf_1"/>
    <property type="match status" value="1"/>
</dbReference>
<accession>A0A4T0X4X3</accession>
<gene>
    <name evidence="13" type="ORF">CANINC_001386</name>
</gene>
<dbReference type="GO" id="GO:1990189">
    <property type="term" value="F:protein N-terminal-serine acetyltransferase activity"/>
    <property type="evidence" value="ECO:0007669"/>
    <property type="project" value="UniProtKB-EC"/>
</dbReference>
<keyword evidence="14" id="KW-1185">Reference proteome</keyword>
<evidence type="ECO:0000313" key="14">
    <source>
        <dbReference type="Proteomes" id="UP000307173"/>
    </source>
</evidence>
<dbReference type="AlphaFoldDB" id="A0A4T0X4X3"/>
<keyword evidence="7" id="KW-0808">Transferase</keyword>
<evidence type="ECO:0000256" key="9">
    <source>
        <dbReference type="ARBA" id="ARBA00023315"/>
    </source>
</evidence>
<dbReference type="PANTHER" id="PTHR20531">
    <property type="entry name" value="N-ALPHA-ACETYLTRANSFERASE 40"/>
    <property type="match status" value="1"/>
</dbReference>
<evidence type="ECO:0000259" key="12">
    <source>
        <dbReference type="PROSITE" id="PS51186"/>
    </source>
</evidence>
<evidence type="ECO:0000256" key="8">
    <source>
        <dbReference type="ARBA" id="ARBA00023242"/>
    </source>
</evidence>
<evidence type="ECO:0000313" key="13">
    <source>
        <dbReference type="EMBL" id="TID30017.1"/>
    </source>
</evidence>
<evidence type="ECO:0000256" key="5">
    <source>
        <dbReference type="ARBA" id="ARBA00015043"/>
    </source>
</evidence>
<dbReference type="PROSITE" id="PS51186">
    <property type="entry name" value="GNAT"/>
    <property type="match status" value="1"/>
</dbReference>
<dbReference type="OrthoDB" id="424551at2759"/>
<dbReference type="SUPFAM" id="SSF55729">
    <property type="entry name" value="Acyl-CoA N-acyltransferases (Nat)"/>
    <property type="match status" value="1"/>
</dbReference>
<dbReference type="InterPro" id="IPR039949">
    <property type="entry name" value="NAA40"/>
</dbReference>
<sequence>MLDAKIIDQESVILLDTVKNIFQDPGEQLLKWQLEFVLVTELTSKKCKLCLDLLDANLGPTYSKVNGKDWKLNKKEEMKEPGLVYLLLWDEDKLVGFLSFKFINEYQLVLYLYEIQFTEALRGNGLGTLMIEKLEMVVKNVNSSKRLAQLWSSKFPEEFPTVEDALLVGIGLTVFSSNEGAMRLYTRLGFTIGGDSPRDYVLRNGKVIKPPYYMMEKRVVD</sequence>